<accession>A0ABV1RVA2</accession>
<evidence type="ECO:0000313" key="1">
    <source>
        <dbReference type="EMBL" id="MER2998309.1"/>
    </source>
</evidence>
<dbReference type="EMBL" id="JBEOKT010000010">
    <property type="protein sequence ID" value="MER2998309.1"/>
    <property type="molecule type" value="Genomic_DNA"/>
</dbReference>
<comment type="caution">
    <text evidence="1">The sequence shown here is derived from an EMBL/GenBank/DDBJ whole genome shotgun (WGS) entry which is preliminary data.</text>
</comment>
<name>A0ABV1RVA2_9BACT</name>
<evidence type="ECO:0000313" key="2">
    <source>
        <dbReference type="Proteomes" id="UP001476807"/>
    </source>
</evidence>
<protein>
    <submittedName>
        <fullName evidence="1">Nucleotide-diphospho-sugar transferase</fullName>
    </submittedName>
</protein>
<organism evidence="1 2">
    <name type="scientific">Pontibacter populi</name>
    <dbReference type="NCBI Taxonomy" id="890055"/>
    <lineage>
        <taxon>Bacteria</taxon>
        <taxon>Pseudomonadati</taxon>
        <taxon>Bacteroidota</taxon>
        <taxon>Cytophagia</taxon>
        <taxon>Cytophagales</taxon>
        <taxon>Hymenobacteraceae</taxon>
        <taxon>Pontibacter</taxon>
    </lineage>
</organism>
<dbReference type="GO" id="GO:0016740">
    <property type="term" value="F:transferase activity"/>
    <property type="evidence" value="ECO:0007669"/>
    <property type="project" value="UniProtKB-KW"/>
</dbReference>
<proteinExistence type="predicted"/>
<keyword evidence="1" id="KW-0808">Transferase</keyword>
<dbReference type="SUPFAM" id="SSF53448">
    <property type="entry name" value="Nucleotide-diphospho-sugar transferases"/>
    <property type="match status" value="1"/>
</dbReference>
<reference evidence="1 2" key="1">
    <citation type="submission" date="2024-06" db="EMBL/GenBank/DDBJ databases">
        <title>Pontibacter populi HYL7-15.</title>
        <authorList>
            <person name="Kim M.K."/>
        </authorList>
    </citation>
    <scope>NUCLEOTIDE SEQUENCE [LARGE SCALE GENOMIC DNA]</scope>
    <source>
        <strain evidence="1 2">HYL7-15</strain>
    </source>
</reference>
<dbReference type="Proteomes" id="UP001476807">
    <property type="component" value="Unassembled WGS sequence"/>
</dbReference>
<dbReference type="InterPro" id="IPR029044">
    <property type="entry name" value="Nucleotide-diphossugar_trans"/>
</dbReference>
<dbReference type="Gene3D" id="3.90.550.10">
    <property type="entry name" value="Spore Coat Polysaccharide Biosynthesis Protein SpsA, Chain A"/>
    <property type="match status" value="1"/>
</dbReference>
<gene>
    <name evidence="1" type="ORF">ABS362_12195</name>
</gene>
<dbReference type="RefSeq" id="WP_350412759.1">
    <property type="nucleotide sequence ID" value="NZ_JBEOKT010000010.1"/>
</dbReference>
<sequence length="316" mass="37857">MFETPILFIVFNRPQKTQQVFEKIREIKPTKLYVAADGPRLNNNQDALFCEEVRSLIKVDWDCSLVIKYRDNNAGCKINVSEAITWFFQNEEYGIILEDDCLPDTSFFSYCENLLHRYKDDDKVFSISGCNFGYSAKGSDDYFFSPIFNMWGWATWRRSSDLVDYNLNDWKSLTYLEKLFFIVRKLGRPYHINFDWGWFQYWINILNNVAKGDLDTWDYQWAYAQMKWGQLTIFPEINLIENLGFDLDATHTKSTNKYRKFTSNQYTGLQNPTFKPKLDFDFYDFYQKKVWAYYHRQPFLFHLKNYLLKACGIYGK</sequence>
<keyword evidence="2" id="KW-1185">Reference proteome</keyword>